<feature type="transmembrane region" description="Helical" evidence="9">
    <location>
        <begin position="6"/>
        <end position="25"/>
    </location>
</feature>
<keyword evidence="5" id="KW-0375">Hydrogen ion transport</keyword>
<dbReference type="InterPro" id="IPR008389">
    <property type="entry name" value="ATPase_V0-cplx_e1/e2_su"/>
</dbReference>
<organism evidence="10 11">
    <name type="scientific">Vigna mungo</name>
    <name type="common">Black gram</name>
    <name type="synonym">Phaseolus mungo</name>
    <dbReference type="NCBI Taxonomy" id="3915"/>
    <lineage>
        <taxon>Eukaryota</taxon>
        <taxon>Viridiplantae</taxon>
        <taxon>Streptophyta</taxon>
        <taxon>Embryophyta</taxon>
        <taxon>Tracheophyta</taxon>
        <taxon>Spermatophyta</taxon>
        <taxon>Magnoliopsida</taxon>
        <taxon>eudicotyledons</taxon>
        <taxon>Gunneridae</taxon>
        <taxon>Pentapetalae</taxon>
        <taxon>rosids</taxon>
        <taxon>fabids</taxon>
        <taxon>Fabales</taxon>
        <taxon>Fabaceae</taxon>
        <taxon>Papilionoideae</taxon>
        <taxon>50 kb inversion clade</taxon>
        <taxon>NPAAA clade</taxon>
        <taxon>indigoferoid/millettioid clade</taxon>
        <taxon>Phaseoleae</taxon>
        <taxon>Vigna</taxon>
    </lineage>
</organism>
<keyword evidence="11" id="KW-1185">Reference proteome</keyword>
<evidence type="ECO:0000256" key="9">
    <source>
        <dbReference type="SAM" id="Phobius"/>
    </source>
</evidence>
<evidence type="ECO:0000256" key="6">
    <source>
        <dbReference type="ARBA" id="ARBA00022989"/>
    </source>
</evidence>
<comment type="similarity">
    <text evidence="2">Belongs to the V-ATPase e1/e2 subunit family.</text>
</comment>
<dbReference type="GO" id="GO:0033179">
    <property type="term" value="C:proton-transporting V-type ATPase, V0 domain"/>
    <property type="evidence" value="ECO:0007669"/>
    <property type="project" value="InterPro"/>
</dbReference>
<reference evidence="10 11" key="1">
    <citation type="journal article" date="2023" name="Life. Sci Alliance">
        <title>Evolutionary insights into 3D genome organization and epigenetic landscape of Vigna mungo.</title>
        <authorList>
            <person name="Junaid A."/>
            <person name="Singh B."/>
            <person name="Bhatia S."/>
        </authorList>
    </citation>
    <scope>NUCLEOTIDE SEQUENCE [LARGE SCALE GENOMIC DNA]</scope>
    <source>
        <strain evidence="10">Urdbean</strain>
    </source>
</reference>
<dbReference type="GO" id="GO:0046961">
    <property type="term" value="F:proton-transporting ATPase activity, rotational mechanism"/>
    <property type="evidence" value="ECO:0007669"/>
    <property type="project" value="InterPro"/>
</dbReference>
<keyword evidence="7" id="KW-0406">Ion transport</keyword>
<keyword evidence="8 9" id="KW-0472">Membrane</keyword>
<evidence type="ECO:0000256" key="7">
    <source>
        <dbReference type="ARBA" id="ARBA00023065"/>
    </source>
</evidence>
<evidence type="ECO:0000256" key="4">
    <source>
        <dbReference type="ARBA" id="ARBA00022692"/>
    </source>
</evidence>
<evidence type="ECO:0000256" key="1">
    <source>
        <dbReference type="ARBA" id="ARBA00004127"/>
    </source>
</evidence>
<dbReference type="EMBL" id="CP144690">
    <property type="protein sequence ID" value="WVY90500.1"/>
    <property type="molecule type" value="Genomic_DNA"/>
</dbReference>
<evidence type="ECO:0000313" key="11">
    <source>
        <dbReference type="Proteomes" id="UP001374535"/>
    </source>
</evidence>
<evidence type="ECO:0000256" key="5">
    <source>
        <dbReference type="ARBA" id="ARBA00022781"/>
    </source>
</evidence>
<name>A0AAQ3MGJ5_VIGMU</name>
<gene>
    <name evidence="10" type="ORF">V8G54_036014</name>
</gene>
<keyword evidence="6 9" id="KW-1133">Transmembrane helix</keyword>
<dbReference type="Proteomes" id="UP001374535">
    <property type="component" value="Chromosome 11"/>
</dbReference>
<keyword evidence="3" id="KW-0813">Transport</keyword>
<evidence type="ECO:0000256" key="3">
    <source>
        <dbReference type="ARBA" id="ARBA00022448"/>
    </source>
</evidence>
<comment type="subcellular location">
    <subcellularLocation>
        <location evidence="1">Endomembrane system</location>
        <topology evidence="1">Multi-pass membrane protein</topology>
    </subcellularLocation>
</comment>
<evidence type="ECO:0000256" key="8">
    <source>
        <dbReference type="ARBA" id="ARBA00023136"/>
    </source>
</evidence>
<sequence>MGFSVTTLVFAVIGIVASLCTRICFNRGPSSNLFHLTLVLTATICCWMMMNVSLTSSVEDVSPYLSFCSVCPDTADGFGKQKDGKLWPALLSRGNGSIPVGDRISSTDETAHCTYPE</sequence>
<dbReference type="PANTHER" id="PTHR12263:SF0">
    <property type="entry name" value="V-TYPE PROTON ATPASE SUBUNIT"/>
    <property type="match status" value="1"/>
</dbReference>
<protein>
    <submittedName>
        <fullName evidence="10">Uncharacterized protein</fullName>
    </submittedName>
</protein>
<feature type="transmembrane region" description="Helical" evidence="9">
    <location>
        <begin position="32"/>
        <end position="50"/>
    </location>
</feature>
<accession>A0AAQ3MGJ5</accession>
<dbReference type="Pfam" id="PF05493">
    <property type="entry name" value="ATP_synt_H"/>
    <property type="match status" value="1"/>
</dbReference>
<evidence type="ECO:0000256" key="2">
    <source>
        <dbReference type="ARBA" id="ARBA00008328"/>
    </source>
</evidence>
<dbReference type="GO" id="GO:0012505">
    <property type="term" value="C:endomembrane system"/>
    <property type="evidence" value="ECO:0007669"/>
    <property type="project" value="UniProtKB-SubCell"/>
</dbReference>
<dbReference type="PANTHER" id="PTHR12263">
    <property type="entry name" value="VACUOLAR ATP SYNTHASE SUBUNIT H"/>
    <property type="match status" value="1"/>
</dbReference>
<proteinExistence type="inferred from homology"/>
<evidence type="ECO:0000313" key="10">
    <source>
        <dbReference type="EMBL" id="WVY90500.1"/>
    </source>
</evidence>
<dbReference type="AlphaFoldDB" id="A0AAQ3MGJ5"/>
<keyword evidence="4 9" id="KW-0812">Transmembrane</keyword>